<proteinExistence type="predicted"/>
<accession>A0ACC6C8C9</accession>
<name>A0ACC6C8C9_9BURK</name>
<keyword evidence="1" id="KW-0675">Receptor</keyword>
<gene>
    <name evidence="1" type="ORF">NYO99_06715</name>
</gene>
<protein>
    <submittedName>
        <fullName evidence="1">TonB-dependent receptor</fullName>
    </submittedName>
</protein>
<evidence type="ECO:0000313" key="2">
    <source>
        <dbReference type="Proteomes" id="UP001076464"/>
    </source>
</evidence>
<dbReference type="EMBL" id="JAPPUY010000001">
    <property type="protein sequence ID" value="MCY4744662.1"/>
    <property type="molecule type" value="Genomic_DNA"/>
</dbReference>
<keyword evidence="2" id="KW-1185">Reference proteome</keyword>
<evidence type="ECO:0000313" key="1">
    <source>
        <dbReference type="EMBL" id="MCY4744662.1"/>
    </source>
</evidence>
<sequence>MTSTPLLRRDRIGTAVSFALALMAHEAVMAQTPAAPAAAASAPATAAKPAEAPKAKAPVNELETVLVVGTRQSQQSAINRKKTAATVQDSIVAEDVGAFPDRNIGEAISRIAGVALDRGDYGEGVNVTIRGNGPESTRVEMDGVGVSSGAGTNLLGGGDGRGTEFRELSSDLIKSVDIVKGATASMTQGSLGASVIIETRNGLDFDKPYYSFRLAASKSDLAKKTTPDANLIWTDKFFNKKLGVMVNLNRARTVRENHQISQGGSNAQQGLVRLADFDNSPEKTFSYANSVNALLPSAADVPVSQWATTGGGVFASLTPRQILETSAAAATKADCLTKFPLYTTAQLAPITTSANRTLAYQSRVNEQVTCLNQWNDYTLSHSVGPRYNFRSNDDTRTSGDIRLDYKVNDQLSVYGKFISNRRHVDDIVGFLSMGGAPIVNGAGTFTDNVVAGTRTLATGAVGSTLPGTYSFRANNAPMILGATTNLLPGYTVDSTHHVTSYSTDGNFLGTDTILSSIDTTNKTLQGGGEYRNDRLRAKFMGSFNKGTGLRYDRRASFSTLYGVGNFNLEPNGLWSFTRPGGAAIDQMGNLAGYATLNPAVQSAAVPVDNFNPLFVPAYAAAQRAQYTNNTQLNVIRAFDNENTEKQLKLDLTYNTVDKLPFLTALKTGVQLIDYSATTWGGGGGELASPVGTAGQAGFKPGVYAPSVTGRWNVIGCENTAGSLATGGQPCAYGTVRNPRYDAGVGATVGGTTTLTTAQFQELVRQTLTITPNGQYYGGAKDRPATLLNGWNQIDIDRLFQLAGFNVPLNCFRTCTASDGKVYDMPKSGLKDKQTAGYLQTDFEIDRLPFTDHALPFGLELAGNVGVRVVRTDMESTGFMIFRSIRKNPQWVEGNGDTTNVTTAQVSQNVDFKGSRTDVSPSFNLALWPIPDKLVTRFSWAKQIARLPMSRVAPIADGTVTCTVSEIVEDRPLEDDGTAADQGCNRVFGNPAMKPQTTISKNLSLEWYVNRETSLSVSAFEQRDLVGAPNLRVGYSDVNLFAGSKLLDPLSGTPLSDLEFSFSQWNNMTPSKRRGLEFSAKTAFTFLPSVLRYTGFDANYSRLRNSAGSPMIDQISGEALPLIGQPKYSYNAALWYDDGALQFRVAQQVVASKYAGFSPNSNTSGLAVNNFPGELMSAVRFPYNPGAPMFNKRTAFIDAKVSYRFKSGIELFADVRNLTGERNQTSTGGYQNYAGGIASIYSDAYYGRTYMVGMTYRSPR</sequence>
<reference evidence="1" key="1">
    <citation type="submission" date="2022-08" db="EMBL/GenBank/DDBJ databases">
        <title>Genome sequencing of Pelomonas sp. UHG3.</title>
        <authorList>
            <person name="So Y."/>
        </authorList>
    </citation>
    <scope>NUCLEOTIDE SEQUENCE</scope>
    <source>
        <strain evidence="1">UHG3</strain>
    </source>
</reference>
<comment type="caution">
    <text evidence="1">The sequence shown here is derived from an EMBL/GenBank/DDBJ whole genome shotgun (WGS) entry which is preliminary data.</text>
</comment>
<organism evidence="1 2">
    <name type="scientific">Roseateles hydrophilus</name>
    <dbReference type="NCBI Taxonomy" id="2975054"/>
    <lineage>
        <taxon>Bacteria</taxon>
        <taxon>Pseudomonadati</taxon>
        <taxon>Pseudomonadota</taxon>
        <taxon>Betaproteobacteria</taxon>
        <taxon>Burkholderiales</taxon>
        <taxon>Sphaerotilaceae</taxon>
        <taxon>Roseateles</taxon>
    </lineage>
</organism>
<dbReference type="Proteomes" id="UP001076464">
    <property type="component" value="Unassembled WGS sequence"/>
</dbReference>